<dbReference type="InterPro" id="IPR004111">
    <property type="entry name" value="Repressor_TetR_C"/>
</dbReference>
<dbReference type="PANTHER" id="PTHR30055:SF151">
    <property type="entry name" value="TRANSCRIPTIONAL REGULATORY PROTEIN"/>
    <property type="match status" value="1"/>
</dbReference>
<evidence type="ECO:0000259" key="7">
    <source>
        <dbReference type="PROSITE" id="PS50977"/>
    </source>
</evidence>
<keyword evidence="9" id="KW-1185">Reference proteome</keyword>
<dbReference type="Pfam" id="PF00440">
    <property type="entry name" value="TetR_N"/>
    <property type="match status" value="1"/>
</dbReference>
<dbReference type="EMBL" id="QYAC01000002">
    <property type="protein sequence ID" value="MBL3678418.1"/>
    <property type="molecule type" value="Genomic_DNA"/>
</dbReference>
<feature type="compositionally biased region" description="Low complexity" evidence="6">
    <location>
        <begin position="221"/>
        <end position="230"/>
    </location>
</feature>
<accession>A0ABS1SCZ5</accession>
<protein>
    <submittedName>
        <fullName evidence="8">TetR/AcrR family transcriptional regulator</fullName>
    </submittedName>
</protein>
<evidence type="ECO:0000256" key="6">
    <source>
        <dbReference type="SAM" id="MobiDB-lite"/>
    </source>
</evidence>
<evidence type="ECO:0000256" key="3">
    <source>
        <dbReference type="ARBA" id="ARBA00023125"/>
    </source>
</evidence>
<comment type="caution">
    <text evidence="8">The sequence shown here is derived from an EMBL/GenBank/DDBJ whole genome shotgun (WGS) entry which is preliminary data.</text>
</comment>
<feature type="domain" description="HTH tetR-type" evidence="7">
    <location>
        <begin position="17"/>
        <end position="76"/>
    </location>
</feature>
<dbReference type="PROSITE" id="PS50977">
    <property type="entry name" value="HTH_TETR_2"/>
    <property type="match status" value="1"/>
</dbReference>
<dbReference type="InterPro" id="IPR009057">
    <property type="entry name" value="Homeodomain-like_sf"/>
</dbReference>
<feature type="DNA-binding region" description="H-T-H motif" evidence="5">
    <location>
        <begin position="39"/>
        <end position="58"/>
    </location>
</feature>
<evidence type="ECO:0000313" key="9">
    <source>
        <dbReference type="Proteomes" id="UP001645859"/>
    </source>
</evidence>
<proteinExistence type="predicted"/>
<evidence type="ECO:0000256" key="5">
    <source>
        <dbReference type="PROSITE-ProRule" id="PRU00335"/>
    </source>
</evidence>
<gene>
    <name evidence="8" type="ORF">D3230_03755</name>
</gene>
<feature type="region of interest" description="Disordered" evidence="6">
    <location>
        <begin position="221"/>
        <end position="240"/>
    </location>
</feature>
<keyword evidence="1" id="KW-0678">Repressor</keyword>
<dbReference type="InterPro" id="IPR050109">
    <property type="entry name" value="HTH-type_TetR-like_transc_reg"/>
</dbReference>
<keyword evidence="3 5" id="KW-0238">DNA-binding</keyword>
<dbReference type="Gene3D" id="1.10.357.10">
    <property type="entry name" value="Tetracycline Repressor, domain 2"/>
    <property type="match status" value="1"/>
</dbReference>
<dbReference type="Proteomes" id="UP001645859">
    <property type="component" value="Unassembled WGS sequence"/>
</dbReference>
<evidence type="ECO:0000256" key="2">
    <source>
        <dbReference type="ARBA" id="ARBA00023015"/>
    </source>
</evidence>
<dbReference type="SUPFAM" id="SSF46689">
    <property type="entry name" value="Homeodomain-like"/>
    <property type="match status" value="1"/>
</dbReference>
<name>A0ABS1SCZ5_9MICO</name>
<evidence type="ECO:0000313" key="8">
    <source>
        <dbReference type="EMBL" id="MBL3678418.1"/>
    </source>
</evidence>
<keyword evidence="4" id="KW-0804">Transcription</keyword>
<dbReference type="InterPro" id="IPR036271">
    <property type="entry name" value="Tet_transcr_reg_TetR-rel_C_sf"/>
</dbReference>
<dbReference type="SUPFAM" id="SSF48498">
    <property type="entry name" value="Tetracyclin repressor-like, C-terminal domain"/>
    <property type="match status" value="1"/>
</dbReference>
<evidence type="ECO:0000256" key="4">
    <source>
        <dbReference type="ARBA" id="ARBA00023163"/>
    </source>
</evidence>
<dbReference type="PRINTS" id="PR00400">
    <property type="entry name" value="TETREPRESSOR"/>
</dbReference>
<keyword evidence="2" id="KW-0805">Transcription regulation</keyword>
<sequence>MTVPEPHRSAGRPRTAVLSRERILAAAFELADVRGSDFTLAALARSLDVRPSALHHYFAGKDELIAGMRGQLTARVGDHGFATKPWHEAILPWARVYRTTFGAHPGIIAALATLPVADEPESMVDYERIAAAMRRDGYPEHRIVPALVAIECFVIGAALDSLAPEDNLRPLSNTSVVPVLTASERAARTAAGTQGLEVAEATFEFGLAALIAGLRAAGEAEAAASGTGSAPEPPAAQARD</sequence>
<organism evidence="8 9">
    <name type="scientific">Leucobacter chromiireducens subsp. solipictus</name>
    <dbReference type="NCBI Taxonomy" id="398235"/>
    <lineage>
        <taxon>Bacteria</taxon>
        <taxon>Bacillati</taxon>
        <taxon>Actinomycetota</taxon>
        <taxon>Actinomycetes</taxon>
        <taxon>Micrococcales</taxon>
        <taxon>Microbacteriaceae</taxon>
        <taxon>Leucobacter</taxon>
    </lineage>
</organism>
<dbReference type="RefSeq" id="WP_202343699.1">
    <property type="nucleotide sequence ID" value="NZ_BAAAPI010000002.1"/>
</dbReference>
<dbReference type="InterPro" id="IPR001647">
    <property type="entry name" value="HTH_TetR"/>
</dbReference>
<dbReference type="InterPro" id="IPR003012">
    <property type="entry name" value="Tet_transcr_reg_TetR"/>
</dbReference>
<evidence type="ECO:0000256" key="1">
    <source>
        <dbReference type="ARBA" id="ARBA00022491"/>
    </source>
</evidence>
<reference evidence="8 9" key="1">
    <citation type="submission" date="2018-09" db="EMBL/GenBank/DDBJ databases">
        <title>Comparative genomics of Leucobacter spp.</title>
        <authorList>
            <person name="Reis A.C."/>
            <person name="Kolvenbach B.A."/>
            <person name="Corvini P.F.X."/>
            <person name="Nunes O.C."/>
        </authorList>
    </citation>
    <scope>NUCLEOTIDE SEQUENCE [LARGE SCALE GENOMIC DNA]</scope>
    <source>
        <strain evidence="8 9">TAN 31504</strain>
    </source>
</reference>
<dbReference type="Pfam" id="PF02909">
    <property type="entry name" value="TetR_C_1"/>
    <property type="match status" value="1"/>
</dbReference>
<dbReference type="PANTHER" id="PTHR30055">
    <property type="entry name" value="HTH-TYPE TRANSCRIPTIONAL REGULATOR RUTR"/>
    <property type="match status" value="1"/>
</dbReference>